<evidence type="ECO:0000313" key="4">
    <source>
        <dbReference type="Proteomes" id="UP001218218"/>
    </source>
</evidence>
<feature type="domain" description="G-patch" evidence="2">
    <location>
        <begin position="25"/>
        <end position="71"/>
    </location>
</feature>
<comment type="caution">
    <text evidence="3">The sequence shown here is derived from an EMBL/GenBank/DDBJ whole genome shotgun (WGS) entry which is preliminary data.</text>
</comment>
<feature type="compositionally biased region" description="Basic residues" evidence="1">
    <location>
        <begin position="408"/>
        <end position="418"/>
    </location>
</feature>
<protein>
    <recommendedName>
        <fullName evidence="2">G-patch domain-containing protein</fullName>
    </recommendedName>
</protein>
<dbReference type="InterPro" id="IPR000467">
    <property type="entry name" value="G_patch_dom"/>
</dbReference>
<reference evidence="3" key="1">
    <citation type="submission" date="2023-03" db="EMBL/GenBank/DDBJ databases">
        <title>Massive genome expansion in bonnet fungi (Mycena s.s.) driven by repeated elements and novel gene families across ecological guilds.</title>
        <authorList>
            <consortium name="Lawrence Berkeley National Laboratory"/>
            <person name="Harder C.B."/>
            <person name="Miyauchi S."/>
            <person name="Viragh M."/>
            <person name="Kuo A."/>
            <person name="Thoen E."/>
            <person name="Andreopoulos B."/>
            <person name="Lu D."/>
            <person name="Skrede I."/>
            <person name="Drula E."/>
            <person name="Henrissat B."/>
            <person name="Morin E."/>
            <person name="Kohler A."/>
            <person name="Barry K."/>
            <person name="LaButti K."/>
            <person name="Morin E."/>
            <person name="Salamov A."/>
            <person name="Lipzen A."/>
            <person name="Mereny Z."/>
            <person name="Hegedus B."/>
            <person name="Baldrian P."/>
            <person name="Stursova M."/>
            <person name="Weitz H."/>
            <person name="Taylor A."/>
            <person name="Grigoriev I.V."/>
            <person name="Nagy L.G."/>
            <person name="Martin F."/>
            <person name="Kauserud H."/>
        </authorList>
    </citation>
    <scope>NUCLEOTIDE SEQUENCE</scope>
    <source>
        <strain evidence="3">CBHHK002</strain>
    </source>
</reference>
<dbReference type="EMBL" id="JARIHO010000014">
    <property type="protein sequence ID" value="KAJ7350411.1"/>
    <property type="molecule type" value="Genomic_DNA"/>
</dbReference>
<feature type="compositionally biased region" description="Polar residues" evidence="1">
    <location>
        <begin position="280"/>
        <end position="293"/>
    </location>
</feature>
<dbReference type="InterPro" id="IPR050656">
    <property type="entry name" value="PINX1"/>
</dbReference>
<feature type="compositionally biased region" description="Basic and acidic residues" evidence="1">
    <location>
        <begin position="298"/>
        <end position="322"/>
    </location>
</feature>
<evidence type="ECO:0000313" key="3">
    <source>
        <dbReference type="EMBL" id="KAJ7350411.1"/>
    </source>
</evidence>
<feature type="region of interest" description="Disordered" evidence="1">
    <location>
        <begin position="1"/>
        <end position="20"/>
    </location>
</feature>
<dbReference type="AlphaFoldDB" id="A0AAD7A679"/>
<dbReference type="Proteomes" id="UP001218218">
    <property type="component" value="Unassembled WGS sequence"/>
</dbReference>
<feature type="compositionally biased region" description="Basic residues" evidence="1">
    <location>
        <begin position="373"/>
        <end position="382"/>
    </location>
</feature>
<feature type="compositionally biased region" description="Basic and acidic residues" evidence="1">
    <location>
        <begin position="1"/>
        <end position="14"/>
    </location>
</feature>
<dbReference type="GO" id="GO:0003676">
    <property type="term" value="F:nucleic acid binding"/>
    <property type="evidence" value="ECO:0007669"/>
    <property type="project" value="InterPro"/>
</dbReference>
<evidence type="ECO:0000259" key="2">
    <source>
        <dbReference type="PROSITE" id="PS50174"/>
    </source>
</evidence>
<dbReference type="SMART" id="SM00443">
    <property type="entry name" value="G_patch"/>
    <property type="match status" value="1"/>
</dbReference>
<evidence type="ECO:0000256" key="1">
    <source>
        <dbReference type="SAM" id="MobiDB-lite"/>
    </source>
</evidence>
<organism evidence="3 4">
    <name type="scientific">Mycena albidolilacea</name>
    <dbReference type="NCBI Taxonomy" id="1033008"/>
    <lineage>
        <taxon>Eukaryota</taxon>
        <taxon>Fungi</taxon>
        <taxon>Dikarya</taxon>
        <taxon>Basidiomycota</taxon>
        <taxon>Agaricomycotina</taxon>
        <taxon>Agaricomycetes</taxon>
        <taxon>Agaricomycetidae</taxon>
        <taxon>Agaricales</taxon>
        <taxon>Marasmiineae</taxon>
        <taxon>Mycenaceae</taxon>
        <taxon>Mycena</taxon>
    </lineage>
</organism>
<dbReference type="PROSITE" id="PS50174">
    <property type="entry name" value="G_PATCH"/>
    <property type="match status" value="1"/>
</dbReference>
<feature type="region of interest" description="Disordered" evidence="1">
    <location>
        <begin position="90"/>
        <end position="135"/>
    </location>
</feature>
<accession>A0AAD7A679</accession>
<feature type="compositionally biased region" description="Basic and acidic residues" evidence="1">
    <location>
        <begin position="90"/>
        <end position="124"/>
    </location>
</feature>
<feature type="region of interest" description="Disordered" evidence="1">
    <location>
        <begin position="249"/>
        <end position="425"/>
    </location>
</feature>
<sequence>MGLSGRKEKQRIGNDPRNLTWADDAAKFGSSYLSKFGWDSSKGLGAEGEGRVSHIKVSQKLDMLGIGAAQQRDPNGIAWKQNKDFERLLERLNADTEPEVKTEATDGDEEEKKRKREDGDEAVVKKKRRKSEPVTEAEVVVAVEAAKPLVPRHRAHRARAIAAKNIASKSAAAIAEILGVAPTPSTTATATPEGTLTPYDDDIPLEKLSTSTKSVADYFKDKLLAKAGKSTSATPTPSEAIKTEIVYDDAPRGGLGTSRVKLEPKDESVDPPARMGLGSSKLSMTSFFAASTLVTEEPVAKVEEEDVKVDTKRKSSEDDTGRRKDKKGKRRQVEDSESTPLVEGGGSTDKKTKKRRGDKEEETEPVDEDERKKAKKERKRLKALKEQGVEEEDAEPKAEPVDEDERKKAKKERKRLKALQKAEEQ</sequence>
<gene>
    <name evidence="3" type="ORF">DFH08DRAFT_958092</name>
</gene>
<keyword evidence="4" id="KW-1185">Reference proteome</keyword>
<feature type="region of interest" description="Disordered" evidence="1">
    <location>
        <begin position="185"/>
        <end position="204"/>
    </location>
</feature>
<dbReference type="PANTHER" id="PTHR23149">
    <property type="entry name" value="G PATCH DOMAIN CONTAINING PROTEIN"/>
    <property type="match status" value="1"/>
</dbReference>
<name>A0AAD7A679_9AGAR</name>
<dbReference type="Pfam" id="PF01585">
    <property type="entry name" value="G-patch"/>
    <property type="match status" value="1"/>
</dbReference>
<feature type="compositionally biased region" description="Low complexity" evidence="1">
    <location>
        <begin position="185"/>
        <end position="198"/>
    </location>
</feature>
<feature type="compositionally biased region" description="Basic and acidic residues" evidence="1">
    <location>
        <begin position="395"/>
        <end position="407"/>
    </location>
</feature>
<proteinExistence type="predicted"/>